<keyword evidence="3" id="KW-1185">Reference proteome</keyword>
<dbReference type="InterPro" id="IPR016181">
    <property type="entry name" value="Acyl_CoA_acyltransferase"/>
</dbReference>
<dbReference type="Pfam" id="PF00583">
    <property type="entry name" value="Acetyltransf_1"/>
    <property type="match status" value="1"/>
</dbReference>
<dbReference type="RefSeq" id="WP_248269229.1">
    <property type="nucleotide sequence ID" value="NZ_CP096034.1"/>
</dbReference>
<evidence type="ECO:0000259" key="1">
    <source>
        <dbReference type="PROSITE" id="PS51186"/>
    </source>
</evidence>
<accession>A0ABY4JR48</accession>
<name>A0ABY4JR48_9BACI</name>
<dbReference type="PROSITE" id="PS51186">
    <property type="entry name" value="GNAT"/>
    <property type="match status" value="1"/>
</dbReference>
<dbReference type="SUPFAM" id="SSF55729">
    <property type="entry name" value="Acyl-CoA N-acyltransferases (Nat)"/>
    <property type="match status" value="1"/>
</dbReference>
<proteinExistence type="predicted"/>
<dbReference type="InterPro" id="IPR000182">
    <property type="entry name" value="GNAT_dom"/>
</dbReference>
<feature type="domain" description="N-acetyltransferase" evidence="1">
    <location>
        <begin position="17"/>
        <end position="159"/>
    </location>
</feature>
<evidence type="ECO:0000313" key="2">
    <source>
        <dbReference type="EMBL" id="UPM56325.1"/>
    </source>
</evidence>
<gene>
    <name evidence="2" type="ORF">MY490_11030</name>
</gene>
<evidence type="ECO:0000313" key="3">
    <source>
        <dbReference type="Proteomes" id="UP000830639"/>
    </source>
</evidence>
<dbReference type="PANTHER" id="PTHR43259">
    <property type="entry name" value="SPT10P"/>
    <property type="match status" value="1"/>
</dbReference>
<reference evidence="2 3" key="1">
    <citation type="submission" date="2022-04" db="EMBL/GenBank/DDBJ databases">
        <title>Mechanism of arsenic methylation and mitigation arsenic toxicity by Bacillus sp. LH14 from an Arsenic-Contaminated Paddy Soil.</title>
        <authorList>
            <person name="Wang D."/>
        </authorList>
    </citation>
    <scope>NUCLEOTIDE SEQUENCE [LARGE SCALE GENOMIC DNA]</scope>
    <source>
        <strain evidence="2 3">LH14</strain>
    </source>
</reference>
<dbReference type="EMBL" id="CP096034">
    <property type="protein sequence ID" value="UPM56325.1"/>
    <property type="molecule type" value="Genomic_DNA"/>
</dbReference>
<dbReference type="Proteomes" id="UP000830639">
    <property type="component" value="Chromosome"/>
</dbReference>
<dbReference type="InterPro" id="IPR052829">
    <property type="entry name" value="N-acetyltransferase_domain"/>
</dbReference>
<dbReference type="CDD" id="cd04301">
    <property type="entry name" value="NAT_SF"/>
    <property type="match status" value="1"/>
</dbReference>
<protein>
    <submittedName>
        <fullName evidence="2">GNAT family N-acetyltransferase</fullName>
    </submittedName>
</protein>
<dbReference type="Gene3D" id="3.40.630.30">
    <property type="match status" value="1"/>
</dbReference>
<sequence>MTLNLTLMDNQDFQRFLEIATVNFANDKVKNGSWKEETALEQSKAAFQSLLPDGENTENNYLKNIVLNEETIGYIWYSINKKQEPNYAYLYEILIYPAYRGQGFGKETMSMCIQEINELGVDDVWLHVFGHNQGALNLYQQLGFEITDYNLKVSSSRFK</sequence>
<organism evidence="2 3">
    <name type="scientific">Gottfriedia acidiceleris</name>
    <dbReference type="NCBI Taxonomy" id="371036"/>
    <lineage>
        <taxon>Bacteria</taxon>
        <taxon>Bacillati</taxon>
        <taxon>Bacillota</taxon>
        <taxon>Bacilli</taxon>
        <taxon>Bacillales</taxon>
        <taxon>Bacillaceae</taxon>
        <taxon>Gottfriedia</taxon>
    </lineage>
</organism>
<dbReference type="PANTHER" id="PTHR43259:SF1">
    <property type="entry name" value="N-ACETYLTRANSFERASE DOMAIN-CONTAINING PROTEIN"/>
    <property type="match status" value="1"/>
</dbReference>